<evidence type="ECO:0000313" key="2">
    <source>
        <dbReference type="EnsemblProtists" id="PYU1_T003466"/>
    </source>
</evidence>
<reference evidence="3" key="1">
    <citation type="journal article" date="2010" name="Genome Biol.">
        <title>Genome sequence of the necrotrophic plant pathogen Pythium ultimum reveals original pathogenicity mechanisms and effector repertoire.</title>
        <authorList>
            <person name="Levesque C.A."/>
            <person name="Brouwer H."/>
            <person name="Cano L."/>
            <person name="Hamilton J.P."/>
            <person name="Holt C."/>
            <person name="Huitema E."/>
            <person name="Raffaele S."/>
            <person name="Robideau G.P."/>
            <person name="Thines M."/>
            <person name="Win J."/>
            <person name="Zerillo M.M."/>
            <person name="Beakes G.W."/>
            <person name="Boore J.L."/>
            <person name="Busam D."/>
            <person name="Dumas B."/>
            <person name="Ferriera S."/>
            <person name="Fuerstenberg S.I."/>
            <person name="Gachon C.M."/>
            <person name="Gaulin E."/>
            <person name="Govers F."/>
            <person name="Grenville-Briggs L."/>
            <person name="Horner N."/>
            <person name="Hostetler J."/>
            <person name="Jiang R.H."/>
            <person name="Johnson J."/>
            <person name="Krajaejun T."/>
            <person name="Lin H."/>
            <person name="Meijer H.J."/>
            <person name="Moore B."/>
            <person name="Morris P."/>
            <person name="Phuntmart V."/>
            <person name="Puiu D."/>
            <person name="Shetty J."/>
            <person name="Stajich J.E."/>
            <person name="Tripathy S."/>
            <person name="Wawra S."/>
            <person name="van West P."/>
            <person name="Whitty B.R."/>
            <person name="Coutinho P.M."/>
            <person name="Henrissat B."/>
            <person name="Martin F."/>
            <person name="Thomas P.D."/>
            <person name="Tyler B.M."/>
            <person name="De Vries R.P."/>
            <person name="Kamoun S."/>
            <person name="Yandell M."/>
            <person name="Tisserat N."/>
            <person name="Buell C.R."/>
        </authorList>
    </citation>
    <scope>NUCLEOTIDE SEQUENCE</scope>
    <source>
        <strain evidence="3">DAOM:BR144</strain>
    </source>
</reference>
<dbReference type="VEuPathDB" id="FungiDB:PYU1_G003456"/>
<keyword evidence="3" id="KW-1185">Reference proteome</keyword>
<evidence type="ECO:0000313" key="3">
    <source>
        <dbReference type="Proteomes" id="UP000019132"/>
    </source>
</evidence>
<dbReference type="Proteomes" id="UP000019132">
    <property type="component" value="Unassembled WGS sequence"/>
</dbReference>
<dbReference type="EnsemblProtists" id="PYU1_T003466">
    <property type="protein sequence ID" value="PYU1_T003466"/>
    <property type="gene ID" value="PYU1_G003456"/>
</dbReference>
<dbReference type="EMBL" id="GL376603">
    <property type="status" value="NOT_ANNOTATED_CDS"/>
    <property type="molecule type" value="Genomic_DNA"/>
</dbReference>
<reference evidence="3" key="2">
    <citation type="submission" date="2010-04" db="EMBL/GenBank/DDBJ databases">
        <authorList>
            <person name="Buell R."/>
            <person name="Hamilton J."/>
            <person name="Hostetler J."/>
        </authorList>
    </citation>
    <scope>NUCLEOTIDE SEQUENCE [LARGE SCALE GENOMIC DNA]</scope>
    <source>
        <strain evidence="3">DAOM:BR144</strain>
    </source>
</reference>
<name>K3WES5_GLOUD</name>
<organism evidence="2 3">
    <name type="scientific">Globisporangium ultimum (strain ATCC 200006 / CBS 805.95 / DAOM BR144)</name>
    <name type="common">Pythium ultimum</name>
    <dbReference type="NCBI Taxonomy" id="431595"/>
    <lineage>
        <taxon>Eukaryota</taxon>
        <taxon>Sar</taxon>
        <taxon>Stramenopiles</taxon>
        <taxon>Oomycota</taxon>
        <taxon>Peronosporomycetes</taxon>
        <taxon>Pythiales</taxon>
        <taxon>Pythiaceae</taxon>
        <taxon>Globisporangium</taxon>
    </lineage>
</organism>
<dbReference type="InParanoid" id="K3WES5"/>
<reference evidence="2" key="3">
    <citation type="submission" date="2015-02" db="UniProtKB">
        <authorList>
            <consortium name="EnsemblProtists"/>
        </authorList>
    </citation>
    <scope>IDENTIFICATION</scope>
    <source>
        <strain evidence="2">DAOM BR144</strain>
    </source>
</reference>
<accession>K3WES5</accession>
<protein>
    <submittedName>
        <fullName evidence="2">Uncharacterized protein</fullName>
    </submittedName>
</protein>
<sequence length="82" mass="9216">PIPGPNLSEFASIVSRTPREVATKNPQSNSSEEESENEEMKVPAEDDEKIIPQVRRPFCMMRAGTRVDSALAVQRKTRAFQE</sequence>
<dbReference type="HOGENOM" id="CLU_2565502_0_0_1"/>
<dbReference type="AlphaFoldDB" id="K3WES5"/>
<feature type="region of interest" description="Disordered" evidence="1">
    <location>
        <begin position="1"/>
        <end position="49"/>
    </location>
</feature>
<proteinExistence type="predicted"/>
<evidence type="ECO:0000256" key="1">
    <source>
        <dbReference type="SAM" id="MobiDB-lite"/>
    </source>
</evidence>